<dbReference type="AlphaFoldDB" id="A0ABD3QR60"/>
<reference evidence="2 3" key="1">
    <citation type="submission" date="2024-10" db="EMBL/GenBank/DDBJ databases">
        <title>Updated reference genomes for cyclostephanoid diatoms.</title>
        <authorList>
            <person name="Roberts W.R."/>
            <person name="Alverson A.J."/>
        </authorList>
    </citation>
    <scope>NUCLEOTIDE SEQUENCE [LARGE SCALE GENOMIC DNA]</scope>
    <source>
        <strain evidence="2 3">AJA010-31</strain>
    </source>
</reference>
<proteinExistence type="predicted"/>
<dbReference type="SUPFAM" id="SSF53590">
    <property type="entry name" value="Nucleoside hydrolase"/>
    <property type="match status" value="1"/>
</dbReference>
<feature type="region of interest" description="Disordered" evidence="1">
    <location>
        <begin position="159"/>
        <end position="191"/>
    </location>
</feature>
<dbReference type="EMBL" id="JALLPJ020000162">
    <property type="protein sequence ID" value="KAL3800385.1"/>
    <property type="molecule type" value="Genomic_DNA"/>
</dbReference>
<comment type="caution">
    <text evidence="2">The sequence shown here is derived from an EMBL/GenBank/DDBJ whole genome shotgun (WGS) entry which is preliminary data.</text>
</comment>
<name>A0ABD3QR60_9STRA</name>
<evidence type="ECO:0000313" key="2">
    <source>
        <dbReference type="EMBL" id="KAL3800385.1"/>
    </source>
</evidence>
<organism evidence="2 3">
    <name type="scientific">Cyclotella atomus</name>
    <dbReference type="NCBI Taxonomy" id="382360"/>
    <lineage>
        <taxon>Eukaryota</taxon>
        <taxon>Sar</taxon>
        <taxon>Stramenopiles</taxon>
        <taxon>Ochrophyta</taxon>
        <taxon>Bacillariophyta</taxon>
        <taxon>Coscinodiscophyceae</taxon>
        <taxon>Thalassiosirophycidae</taxon>
        <taxon>Stephanodiscales</taxon>
        <taxon>Stephanodiscaceae</taxon>
        <taxon>Cyclotella</taxon>
    </lineage>
</organism>
<dbReference type="Gene3D" id="3.90.245.10">
    <property type="entry name" value="Ribonucleoside hydrolase-like"/>
    <property type="match status" value="2"/>
</dbReference>
<protein>
    <recommendedName>
        <fullName evidence="4">Inosine/uridine-preferring nucleoside hydrolase domain-containing protein</fullName>
    </recommendedName>
</protein>
<evidence type="ECO:0000256" key="1">
    <source>
        <dbReference type="SAM" id="MobiDB-lite"/>
    </source>
</evidence>
<keyword evidence="3" id="KW-1185">Reference proteome</keyword>
<gene>
    <name evidence="2" type="ORF">ACHAWO_006860</name>
</gene>
<feature type="compositionally biased region" description="Polar residues" evidence="1">
    <location>
        <begin position="175"/>
        <end position="185"/>
    </location>
</feature>
<sequence>MNMNYKPSSSIIATSGSNMTNFMLTTIAAALVAGISAYCVSSWKTKEKIKRDNQSVLLEQLTEIRKRLSDLERSKKKTRRPSRSSLSFRTDEIHRHILDADAVEKAEPSEEAYKIRTFRPRHTKRASIDTNNNAIETASTDVDEEDELNFLPRTILTKEKSEKSLLPPKHGSVSDADSTSSNENNTTKHEPVPIVLISDPGQDLDDEMMFIMARHLVSKDLIELKGVVANLHPSFARARLTRGTLDLLGLHKVPVGIGTDGGDLNGKFSSDQFESTASSYIVQEDSEAARGLESGHRLLQRLYDEAKPVRYVDLQDNDEETVQAVKGGDGGATKQVDENANKHPKKVARGGLVLVITSSMKDAAIFVRDNPLLFASKTREVVIMGGCKPIDPEMAAKVAEARKTESEGDLYDPNTSVWSQLTKTECLADSAHNNMFDTAASDFLYTQCQRANVTLTVVSRFAAYAAKMPRSVYDDIALTGSSIGWRLRNSQRSSIDQLWKRACSADPNVRLGLPSRCDRKWFIDTFCGGDDDESRCSEDTAWDLVTGFMQYDTLALLAAIPGVRDQYFDPLVLPPLRDDKTTNCSFQLKDMINGEGKQDDDEATIKAKTKSNKASKQWAYSRRTSDPGPGYIKRAIAQAHKDNSEIEFLKSLSPLESQVVPAAFARGTRNIIGISEKEHNLKDPQLLIGLLKNGYRSGILCDHHTLPHLIVHMQLRWDNLADTLMTCLMLRSLWDMRLASVLGVIVTINPSDFESDSPVDEGVEQDEYVKNVVDTTLKDSLRSMGSPEDQSPSTLHALAETIRDTFSRIGLSHVKFVVVAGSHTDEHKKQCTEALVNLYESAPPIGVSLVLTATFTSVVTFATDYPDLFRNKTVRVVHTGGALVWPARWGWASERSSRCDSTSEEDIASNDTNTTPLTEEKILVPDPAAQNHRLDLSSARIFYKQAQSLSVPMVILSRHVAKECCIPRHFFDVLGSHGGEVGQRIYESERNSLLNLWRCSSAPLGSSDRGNLPDRCDRGWFARTFCAGVEANSDEEIWNAVDSVNLYSPIALLAALPGSTLKNYFKTMPFSVRSATHHVVGLTEEVPPRNVINPGELRSLVIQSLLSAALANESEFQKGLPPKVPIRMETEQRRRYYKARQSLGMSVTSTLTTESLAIEDDDMWTFSEAARRELFSRTFVRSSKNLMMPKEKVRKFVTAVDELQSIGFRQEEVS</sequence>
<dbReference type="Proteomes" id="UP001530400">
    <property type="component" value="Unassembled WGS sequence"/>
</dbReference>
<dbReference type="InterPro" id="IPR036452">
    <property type="entry name" value="Ribo_hydro-like"/>
</dbReference>
<evidence type="ECO:0000313" key="3">
    <source>
        <dbReference type="Proteomes" id="UP001530400"/>
    </source>
</evidence>
<accession>A0ABD3QR60</accession>
<evidence type="ECO:0008006" key="4">
    <source>
        <dbReference type="Google" id="ProtNLM"/>
    </source>
</evidence>